<name>A0A6N7Q3R3_9BACT</name>
<dbReference type="OrthoDB" id="5512102at2"/>
<dbReference type="AlphaFoldDB" id="A0A6N7Q3R3"/>
<dbReference type="EMBL" id="WJIE01000008">
    <property type="protein sequence ID" value="MRG95541.1"/>
    <property type="molecule type" value="Genomic_DNA"/>
</dbReference>
<evidence type="ECO:0000313" key="1">
    <source>
        <dbReference type="EMBL" id="MRG95541.1"/>
    </source>
</evidence>
<proteinExistence type="predicted"/>
<sequence length="230" mass="25255">MADTHIDQYETIAYGGFAVSQILALVVGLDPELDPMIKVAATRLASETDAMKAALEKAGAIEIVTYESKADVVAAGRTLLRRLVRYAESRPNGDAIANDILQGETLTTILRRRPVKLAAALNHASTAVEKYKASLPEHATWSADLLVVRDALSSLNEGVRRARIDRHQMTPEVASARASWLRRYTATKSIIEGVLRPLDRVSMMPEIFDDLAEQQRTKPVIVDEPTQPSP</sequence>
<reference evidence="1 2" key="1">
    <citation type="submission" date="2019-10" db="EMBL/GenBank/DDBJ databases">
        <title>A soil myxobacterium in the family Polyangiaceae.</title>
        <authorList>
            <person name="Li Y."/>
            <person name="Wang J."/>
        </authorList>
    </citation>
    <scope>NUCLEOTIDE SEQUENCE [LARGE SCALE GENOMIC DNA]</scope>
    <source>
        <strain evidence="1 2">DSM 14734</strain>
    </source>
</reference>
<keyword evidence="2" id="KW-1185">Reference proteome</keyword>
<comment type="caution">
    <text evidence="1">The sequence shown here is derived from an EMBL/GenBank/DDBJ whole genome shotgun (WGS) entry which is preliminary data.</text>
</comment>
<organism evidence="1 2">
    <name type="scientific">Polyangium spumosum</name>
    <dbReference type="NCBI Taxonomy" id="889282"/>
    <lineage>
        <taxon>Bacteria</taxon>
        <taxon>Pseudomonadati</taxon>
        <taxon>Myxococcota</taxon>
        <taxon>Polyangia</taxon>
        <taxon>Polyangiales</taxon>
        <taxon>Polyangiaceae</taxon>
        <taxon>Polyangium</taxon>
    </lineage>
</organism>
<evidence type="ECO:0000313" key="2">
    <source>
        <dbReference type="Proteomes" id="UP000440224"/>
    </source>
</evidence>
<gene>
    <name evidence="1" type="ORF">GF068_27020</name>
</gene>
<accession>A0A6N7Q3R3</accession>
<dbReference type="RefSeq" id="WP_153822360.1">
    <property type="nucleotide sequence ID" value="NZ_WJIE01000008.1"/>
</dbReference>
<dbReference type="Proteomes" id="UP000440224">
    <property type="component" value="Unassembled WGS sequence"/>
</dbReference>
<protein>
    <submittedName>
        <fullName evidence="1">Uncharacterized protein</fullName>
    </submittedName>
</protein>